<dbReference type="SFLD" id="SFLDG01386">
    <property type="entry name" value="main_SPASM_domain-containing"/>
    <property type="match status" value="1"/>
</dbReference>
<protein>
    <submittedName>
        <fullName evidence="6">Radical SAM peptide maturase, CXXX-repeat target family</fullName>
    </submittedName>
</protein>
<dbReference type="Pfam" id="PF04055">
    <property type="entry name" value="Radical_SAM"/>
    <property type="match status" value="1"/>
</dbReference>
<dbReference type="PANTHER" id="PTHR43273:SF8">
    <property type="entry name" value="RADICAL SAM DOMAIN PROTEIN"/>
    <property type="match status" value="1"/>
</dbReference>
<dbReference type="Gene3D" id="3.20.20.70">
    <property type="entry name" value="Aldolase class I"/>
    <property type="match status" value="2"/>
</dbReference>
<keyword evidence="2" id="KW-0479">Metal-binding</keyword>
<dbReference type="InterPro" id="IPR023867">
    <property type="entry name" value="Sulphatase_maturase_rSAM"/>
</dbReference>
<name>A0A927W5K5_9CLOT</name>
<comment type="caution">
    <text evidence="6">The sequence shown here is derived from an EMBL/GenBank/DDBJ whole genome shotgun (WGS) entry which is preliminary data.</text>
</comment>
<evidence type="ECO:0000256" key="1">
    <source>
        <dbReference type="ARBA" id="ARBA00022691"/>
    </source>
</evidence>
<evidence type="ECO:0000256" key="2">
    <source>
        <dbReference type="ARBA" id="ARBA00022723"/>
    </source>
</evidence>
<dbReference type="PANTHER" id="PTHR43273">
    <property type="entry name" value="ANAEROBIC SULFATASE-MATURATING ENZYME HOMOLOG ASLB-RELATED"/>
    <property type="match status" value="1"/>
</dbReference>
<feature type="domain" description="Radical SAM core" evidence="5">
    <location>
        <begin position="31"/>
        <end position="180"/>
    </location>
</feature>
<dbReference type="InterPro" id="IPR058240">
    <property type="entry name" value="rSAM_sf"/>
</dbReference>
<evidence type="ECO:0000259" key="5">
    <source>
        <dbReference type="Pfam" id="PF04055"/>
    </source>
</evidence>
<dbReference type="InterPro" id="IPR007197">
    <property type="entry name" value="rSAM"/>
</dbReference>
<dbReference type="SFLD" id="SFLDS00029">
    <property type="entry name" value="Radical_SAM"/>
    <property type="match status" value="1"/>
</dbReference>
<accession>A0A927W5K5</accession>
<evidence type="ECO:0000256" key="3">
    <source>
        <dbReference type="ARBA" id="ARBA00023004"/>
    </source>
</evidence>
<evidence type="ECO:0000313" key="6">
    <source>
        <dbReference type="EMBL" id="MBE6060983.1"/>
    </source>
</evidence>
<dbReference type="InterPro" id="IPR026401">
    <property type="entry name" value="CXXX_matur"/>
</dbReference>
<keyword evidence="1" id="KW-0949">S-adenosyl-L-methionine</keyword>
<dbReference type="NCBIfam" id="TIGR04115">
    <property type="entry name" value="rSAM_Cxxx_rpt"/>
    <property type="match status" value="1"/>
</dbReference>
<dbReference type="CDD" id="cd01335">
    <property type="entry name" value="Radical_SAM"/>
    <property type="match status" value="1"/>
</dbReference>
<evidence type="ECO:0000313" key="7">
    <source>
        <dbReference type="Proteomes" id="UP000768462"/>
    </source>
</evidence>
<dbReference type="Proteomes" id="UP000768462">
    <property type="component" value="Unassembled WGS sequence"/>
</dbReference>
<proteinExistence type="predicted"/>
<dbReference type="NCBIfam" id="TIGR04119">
    <property type="entry name" value="CXXX_matur"/>
    <property type="match status" value="1"/>
</dbReference>
<keyword evidence="4" id="KW-0411">Iron-sulfur</keyword>
<sequence>MEAIDVKMGSGNSSWTGNYGDGDVKSITFCVTEDCNLVCKYCYMIGKNHKKKMNFQIAKKAIDFIFDNPNKFPEKSIIWDFIGGEPFLEIELIDKICDYLKIKMFLLRPSWFDSYRFSFSSNGLLYATDKVQKYIKKNKSHLSIGISIDGNKEKHDLQRVFQNGEGSYDKVMENVKLWKTQFQGNSTKATFSSDDLPLLKDSIISLWENGIEDVSANVVFEDVWKENDDKILESQLDDLGDYILKNKLWDKYHVRFFDPFIGNPLKDDDKKHNFCGSGKMLAIDCEGNFYPCIRFVDFSLSNRRGRTIGNADEGINENKLRAFNCLTLEDQSEQECLECNIATGCALCTGFNYDESGSIFKRSTSICKMHKATVRANKRFWRKYEEVTGNLSPRRDYENVEDYKYIQIMTSDNIVPHCDYRNIYKNNDVMKEDMIKKAMEFSINNGYEIAFLGEPLKSIEIKSPSIIYITGEKDKKLRNLEQHIDIYDNEVKDSDGNIKNCILIINENNIKKLSTLIEKLLKDKERVNLVLEGTEEWGQKQINEYDTELDKIVELVVEEYKKSNYVEVNVLTDRLNYEKHCNCTNGSKTFTLAPNGKFYICPAFYFNNPEDFIGDLDSGIVNENDSLMYGEKSSLCKQCDAYQCKICKFMNKKLTEEYMVPSKIQCLISTYERNKSKELQKRLIKAGLMLSNRIINDINCLD</sequence>
<reference evidence="6" key="1">
    <citation type="submission" date="2019-04" db="EMBL/GenBank/DDBJ databases">
        <title>Evolution of Biomass-Degrading Anaerobic Consortia Revealed by Metagenomics.</title>
        <authorList>
            <person name="Peng X."/>
        </authorList>
    </citation>
    <scope>NUCLEOTIDE SEQUENCE</scope>
    <source>
        <strain evidence="6">SIG254</strain>
    </source>
</reference>
<organism evidence="6 7">
    <name type="scientific">Clostridium sulfidigenes</name>
    <dbReference type="NCBI Taxonomy" id="318464"/>
    <lineage>
        <taxon>Bacteria</taxon>
        <taxon>Bacillati</taxon>
        <taxon>Bacillota</taxon>
        <taxon>Clostridia</taxon>
        <taxon>Eubacteriales</taxon>
        <taxon>Clostridiaceae</taxon>
        <taxon>Clostridium</taxon>
    </lineage>
</organism>
<dbReference type="SFLD" id="SFLDG01067">
    <property type="entry name" value="SPASM/twitch_domain_containing"/>
    <property type="match status" value="1"/>
</dbReference>
<gene>
    <name evidence="6" type="ORF">E7215_12530</name>
</gene>
<dbReference type="GO" id="GO:0016491">
    <property type="term" value="F:oxidoreductase activity"/>
    <property type="evidence" value="ECO:0007669"/>
    <property type="project" value="InterPro"/>
</dbReference>
<dbReference type="InterPro" id="IPR013785">
    <property type="entry name" value="Aldolase_TIM"/>
</dbReference>
<dbReference type="GO" id="GO:0051536">
    <property type="term" value="F:iron-sulfur cluster binding"/>
    <property type="evidence" value="ECO:0007669"/>
    <property type="project" value="UniProtKB-KW"/>
</dbReference>
<dbReference type="SUPFAM" id="SSF102114">
    <property type="entry name" value="Radical SAM enzymes"/>
    <property type="match status" value="1"/>
</dbReference>
<dbReference type="GO" id="GO:0046872">
    <property type="term" value="F:metal ion binding"/>
    <property type="evidence" value="ECO:0007669"/>
    <property type="project" value="UniProtKB-KW"/>
</dbReference>
<dbReference type="InterPro" id="IPR026412">
    <property type="entry name" value="rSAM_Cxxx_rpt"/>
</dbReference>
<dbReference type="AlphaFoldDB" id="A0A927W5K5"/>
<evidence type="ECO:0000256" key="4">
    <source>
        <dbReference type="ARBA" id="ARBA00023014"/>
    </source>
</evidence>
<dbReference type="SFLD" id="SFLDG01384">
    <property type="entry name" value="thioether_bond_formation_requi"/>
    <property type="match status" value="1"/>
</dbReference>
<keyword evidence="3" id="KW-0408">Iron</keyword>
<dbReference type="EMBL" id="SVCM01000142">
    <property type="protein sequence ID" value="MBE6060983.1"/>
    <property type="molecule type" value="Genomic_DNA"/>
</dbReference>